<dbReference type="EMBL" id="JANVFS010000012">
    <property type="protein sequence ID" value="KAJ4484344.1"/>
    <property type="molecule type" value="Genomic_DNA"/>
</dbReference>
<sequence>MQLISIKVCSALLLGFLSLTQVVSAPVRATSVGDSPFSESNPASPDMNTTTPRSLFIYARSPRPDLHRRSKKVQATVEFVKFDSNVTPTIPPTQGTLTALRVVLRNLMVVYYPPEQKPPEIELAVKGPQPELQDLQCEVSFSDPNGIIPNKKVYQVSMSAPWLSKPGLPDGGMTGLSGLVLSNTNAVLRFTDGIGRFSMGSVALRKNSFKLDRFA</sequence>
<gene>
    <name evidence="3" type="ORF">C8J55DRAFT_510355</name>
</gene>
<evidence type="ECO:0000256" key="1">
    <source>
        <dbReference type="SAM" id="MobiDB-lite"/>
    </source>
</evidence>
<evidence type="ECO:0000256" key="2">
    <source>
        <dbReference type="SAM" id="SignalP"/>
    </source>
</evidence>
<dbReference type="AlphaFoldDB" id="A0A9W9ALJ0"/>
<reference evidence="3" key="1">
    <citation type="submission" date="2022-08" db="EMBL/GenBank/DDBJ databases">
        <authorList>
            <consortium name="DOE Joint Genome Institute"/>
            <person name="Min B."/>
            <person name="Riley R."/>
            <person name="Sierra-Patev S."/>
            <person name="Naranjo-Ortiz M."/>
            <person name="Looney B."/>
            <person name="Konkel Z."/>
            <person name="Slot J.C."/>
            <person name="Sakamoto Y."/>
            <person name="Steenwyk J.L."/>
            <person name="Rokas A."/>
            <person name="Carro J."/>
            <person name="Camarero S."/>
            <person name="Ferreira P."/>
            <person name="Molpeceres G."/>
            <person name="Ruiz-Duenas F.J."/>
            <person name="Serrano A."/>
            <person name="Henrissat B."/>
            <person name="Drula E."/>
            <person name="Hughes K.W."/>
            <person name="Mata J.L."/>
            <person name="Ishikawa N.K."/>
            <person name="Vargas-Isla R."/>
            <person name="Ushijima S."/>
            <person name="Smith C.A."/>
            <person name="Ahrendt S."/>
            <person name="Andreopoulos W."/>
            <person name="He G."/>
            <person name="Labutti K."/>
            <person name="Lipzen A."/>
            <person name="Ng V."/>
            <person name="Sandor L."/>
            <person name="Barry K."/>
            <person name="Martinez A.T."/>
            <person name="Xiao Y."/>
            <person name="Gibbons J.G."/>
            <person name="Terashima K."/>
            <person name="Hibbett D.S."/>
            <person name="Grigoriev I.V."/>
        </authorList>
    </citation>
    <scope>NUCLEOTIDE SEQUENCE</scope>
    <source>
        <strain evidence="3">Sp2 HRB7682 ss15</strain>
    </source>
</reference>
<feature type="signal peptide" evidence="2">
    <location>
        <begin position="1"/>
        <end position="24"/>
    </location>
</feature>
<evidence type="ECO:0000313" key="3">
    <source>
        <dbReference type="EMBL" id="KAJ4484344.1"/>
    </source>
</evidence>
<accession>A0A9W9ALJ0</accession>
<keyword evidence="2" id="KW-0732">Signal</keyword>
<feature type="chain" id="PRO_5040801612" evidence="2">
    <location>
        <begin position="25"/>
        <end position="215"/>
    </location>
</feature>
<reference evidence="3" key="2">
    <citation type="journal article" date="2023" name="Proc. Natl. Acad. Sci. U.S.A.">
        <title>A global phylogenomic analysis of the shiitake genus Lentinula.</title>
        <authorList>
            <person name="Sierra-Patev S."/>
            <person name="Min B."/>
            <person name="Naranjo-Ortiz M."/>
            <person name="Looney B."/>
            <person name="Konkel Z."/>
            <person name="Slot J.C."/>
            <person name="Sakamoto Y."/>
            <person name="Steenwyk J.L."/>
            <person name="Rokas A."/>
            <person name="Carro J."/>
            <person name="Camarero S."/>
            <person name="Ferreira P."/>
            <person name="Molpeceres G."/>
            <person name="Ruiz-Duenas F.J."/>
            <person name="Serrano A."/>
            <person name="Henrissat B."/>
            <person name="Drula E."/>
            <person name="Hughes K.W."/>
            <person name="Mata J.L."/>
            <person name="Ishikawa N.K."/>
            <person name="Vargas-Isla R."/>
            <person name="Ushijima S."/>
            <person name="Smith C.A."/>
            <person name="Donoghue J."/>
            <person name="Ahrendt S."/>
            <person name="Andreopoulos W."/>
            <person name="He G."/>
            <person name="LaButti K."/>
            <person name="Lipzen A."/>
            <person name="Ng V."/>
            <person name="Riley R."/>
            <person name="Sandor L."/>
            <person name="Barry K."/>
            <person name="Martinez A.T."/>
            <person name="Xiao Y."/>
            <person name="Gibbons J.G."/>
            <person name="Terashima K."/>
            <person name="Grigoriev I.V."/>
            <person name="Hibbett D."/>
        </authorList>
    </citation>
    <scope>NUCLEOTIDE SEQUENCE</scope>
    <source>
        <strain evidence="3">Sp2 HRB7682 ss15</strain>
    </source>
</reference>
<dbReference type="Proteomes" id="UP001150238">
    <property type="component" value="Unassembled WGS sequence"/>
</dbReference>
<comment type="caution">
    <text evidence="3">The sequence shown here is derived from an EMBL/GenBank/DDBJ whole genome shotgun (WGS) entry which is preliminary data.</text>
</comment>
<organism evidence="3 4">
    <name type="scientific">Lentinula lateritia</name>
    <dbReference type="NCBI Taxonomy" id="40482"/>
    <lineage>
        <taxon>Eukaryota</taxon>
        <taxon>Fungi</taxon>
        <taxon>Dikarya</taxon>
        <taxon>Basidiomycota</taxon>
        <taxon>Agaricomycotina</taxon>
        <taxon>Agaricomycetes</taxon>
        <taxon>Agaricomycetidae</taxon>
        <taxon>Agaricales</taxon>
        <taxon>Marasmiineae</taxon>
        <taxon>Omphalotaceae</taxon>
        <taxon>Lentinula</taxon>
    </lineage>
</organism>
<protein>
    <submittedName>
        <fullName evidence="3">Uncharacterized protein</fullName>
    </submittedName>
</protein>
<evidence type="ECO:0000313" key="4">
    <source>
        <dbReference type="Proteomes" id="UP001150238"/>
    </source>
</evidence>
<feature type="compositionally biased region" description="Polar residues" evidence="1">
    <location>
        <begin position="37"/>
        <end position="51"/>
    </location>
</feature>
<proteinExistence type="predicted"/>
<feature type="region of interest" description="Disordered" evidence="1">
    <location>
        <begin position="31"/>
        <end position="51"/>
    </location>
</feature>
<name>A0A9W9ALJ0_9AGAR</name>